<dbReference type="GO" id="GO:0047936">
    <property type="term" value="F:glucose 1-dehydrogenase [NAD(P)+] activity"/>
    <property type="evidence" value="ECO:0007669"/>
    <property type="project" value="UniProtKB-EC"/>
</dbReference>
<sequence>MWRVVPLTDADGGARTAHEARAGREQGRDGAPVAVVTGGSRGIGLGVARALIARGDRVCVTGRDAERLAEAVAELGPHAMGVAGKAHDPAHQAEVVERVMAAWGRLDHLVNNAGSNPAFGPLTEVEPALLAKVFEINVLSAFGFARGAWSAWQREHGGTVVNVSSIAGLGATPFLGGYGVTKAALINLTEQLAQEMAPAVRVNAVAPAVVKTRFAGPLYEGNEERIAAGYPLRRLGVPADVASAVAFLTSPESSWITGQTLVIDGGVRLNAGLG</sequence>
<evidence type="ECO:0000313" key="4">
    <source>
        <dbReference type="EMBL" id="KAB8162000.1"/>
    </source>
</evidence>
<dbReference type="FunFam" id="3.40.50.720:FF:000084">
    <property type="entry name" value="Short-chain dehydrogenase reductase"/>
    <property type="match status" value="1"/>
</dbReference>
<dbReference type="Proteomes" id="UP000314251">
    <property type="component" value="Unassembled WGS sequence"/>
</dbReference>
<gene>
    <name evidence="4" type="ORF">FH607_023335</name>
</gene>
<dbReference type="CDD" id="cd05233">
    <property type="entry name" value="SDR_c"/>
    <property type="match status" value="1"/>
</dbReference>
<evidence type="ECO:0000256" key="1">
    <source>
        <dbReference type="ARBA" id="ARBA00006484"/>
    </source>
</evidence>
<feature type="region of interest" description="Disordered" evidence="3">
    <location>
        <begin position="1"/>
        <end position="29"/>
    </location>
</feature>
<dbReference type="AlphaFoldDB" id="A0A5N6A2U0"/>
<dbReference type="OrthoDB" id="9789398at2"/>
<comment type="caution">
    <text evidence="4">The sequence shown here is derived from an EMBL/GenBank/DDBJ whole genome shotgun (WGS) entry which is preliminary data.</text>
</comment>
<evidence type="ECO:0000313" key="5">
    <source>
        <dbReference type="Proteomes" id="UP000314251"/>
    </source>
</evidence>
<dbReference type="PRINTS" id="PR00081">
    <property type="entry name" value="GDHRDH"/>
</dbReference>
<dbReference type="PANTHER" id="PTHR43943">
    <property type="entry name" value="DEHYDROGENASE/REDUCTASE (SDR FAMILY) MEMBER 4"/>
    <property type="match status" value="1"/>
</dbReference>
<reference evidence="4" key="1">
    <citation type="submission" date="2019-10" db="EMBL/GenBank/DDBJ databases">
        <title>Nonomuraea sp. nov., isolated from Phyllanthus amarus.</title>
        <authorList>
            <person name="Klykleung N."/>
            <person name="Tanasupawat S."/>
        </authorList>
    </citation>
    <scope>NUCLEOTIDE SEQUENCE [LARGE SCALE GENOMIC DNA]</scope>
    <source>
        <strain evidence="4">3MP-10</strain>
    </source>
</reference>
<dbReference type="EMBL" id="VDLY02000016">
    <property type="protein sequence ID" value="KAB8162000.1"/>
    <property type="molecule type" value="Genomic_DNA"/>
</dbReference>
<proteinExistence type="inferred from homology"/>
<dbReference type="InterPro" id="IPR020904">
    <property type="entry name" value="Sc_DH/Rdtase_CS"/>
</dbReference>
<dbReference type="Gene3D" id="3.40.50.720">
    <property type="entry name" value="NAD(P)-binding Rossmann-like Domain"/>
    <property type="match status" value="1"/>
</dbReference>
<evidence type="ECO:0000256" key="2">
    <source>
        <dbReference type="ARBA" id="ARBA00023002"/>
    </source>
</evidence>
<name>A0A5N6A2U0_9ACTN</name>
<dbReference type="PANTHER" id="PTHR43943:SF2">
    <property type="entry name" value="DEHYDROGENASE_REDUCTASE 4"/>
    <property type="match status" value="1"/>
</dbReference>
<accession>A0A5N6A2U0</accession>
<protein>
    <submittedName>
        <fullName evidence="4">Glucose 1-dehydrogenase</fullName>
        <ecNumber evidence="4">1.1.1.47</ecNumber>
    </submittedName>
</protein>
<dbReference type="Pfam" id="PF13561">
    <property type="entry name" value="adh_short_C2"/>
    <property type="match status" value="1"/>
</dbReference>
<keyword evidence="2 4" id="KW-0560">Oxidoreductase</keyword>
<organism evidence="4 5">
    <name type="scientific">Streptomyces mimosae</name>
    <dbReference type="NCBI Taxonomy" id="2586635"/>
    <lineage>
        <taxon>Bacteria</taxon>
        <taxon>Bacillati</taxon>
        <taxon>Actinomycetota</taxon>
        <taxon>Actinomycetes</taxon>
        <taxon>Kitasatosporales</taxon>
        <taxon>Streptomycetaceae</taxon>
        <taxon>Streptomyces</taxon>
    </lineage>
</organism>
<dbReference type="NCBIfam" id="NF005559">
    <property type="entry name" value="PRK07231.1"/>
    <property type="match status" value="1"/>
</dbReference>
<dbReference type="InterPro" id="IPR036291">
    <property type="entry name" value="NAD(P)-bd_dom_sf"/>
</dbReference>
<dbReference type="InterPro" id="IPR002347">
    <property type="entry name" value="SDR_fam"/>
</dbReference>
<feature type="compositionally biased region" description="Basic and acidic residues" evidence="3">
    <location>
        <begin position="16"/>
        <end position="28"/>
    </location>
</feature>
<dbReference type="PROSITE" id="PS00061">
    <property type="entry name" value="ADH_SHORT"/>
    <property type="match status" value="1"/>
</dbReference>
<dbReference type="SUPFAM" id="SSF51735">
    <property type="entry name" value="NAD(P)-binding Rossmann-fold domains"/>
    <property type="match status" value="1"/>
</dbReference>
<dbReference type="PRINTS" id="PR00080">
    <property type="entry name" value="SDRFAMILY"/>
</dbReference>
<keyword evidence="5" id="KW-1185">Reference proteome</keyword>
<comment type="similarity">
    <text evidence="1">Belongs to the short-chain dehydrogenases/reductases (SDR) family.</text>
</comment>
<dbReference type="EC" id="1.1.1.47" evidence="4"/>
<evidence type="ECO:0000256" key="3">
    <source>
        <dbReference type="SAM" id="MobiDB-lite"/>
    </source>
</evidence>